<reference evidence="3 4" key="1">
    <citation type="submission" date="2023-07" db="EMBL/GenBank/DDBJ databases">
        <title>Genomic Encyclopedia of Type Strains, Phase IV (KMG-IV): sequencing the most valuable type-strain genomes for metagenomic binning, comparative biology and taxonomic classification.</title>
        <authorList>
            <person name="Goeker M."/>
        </authorList>
    </citation>
    <scope>NUCLEOTIDE SEQUENCE [LARGE SCALE GENOMIC DNA]</scope>
    <source>
        <strain evidence="3 4">DSM 17723</strain>
    </source>
</reference>
<dbReference type="PANTHER" id="PTHR30590:SF2">
    <property type="entry name" value="INNER MEMBRANE PROTEIN"/>
    <property type="match status" value="1"/>
</dbReference>
<organism evidence="3 4">
    <name type="scientific">Metabacillus niabensis</name>
    <dbReference type="NCBI Taxonomy" id="324854"/>
    <lineage>
        <taxon>Bacteria</taxon>
        <taxon>Bacillati</taxon>
        <taxon>Bacillota</taxon>
        <taxon>Bacilli</taxon>
        <taxon>Bacillales</taxon>
        <taxon>Bacillaceae</taxon>
        <taxon>Metabacillus</taxon>
    </lineage>
</organism>
<dbReference type="InterPro" id="IPR007349">
    <property type="entry name" value="DUF418"/>
</dbReference>
<evidence type="ECO:0000313" key="4">
    <source>
        <dbReference type="Proteomes" id="UP001232245"/>
    </source>
</evidence>
<evidence type="ECO:0000259" key="2">
    <source>
        <dbReference type="Pfam" id="PF04235"/>
    </source>
</evidence>
<feature type="transmembrane region" description="Helical" evidence="1">
    <location>
        <begin position="12"/>
        <end position="32"/>
    </location>
</feature>
<feature type="transmembrane region" description="Helical" evidence="1">
    <location>
        <begin position="273"/>
        <end position="292"/>
    </location>
</feature>
<evidence type="ECO:0000313" key="3">
    <source>
        <dbReference type="EMBL" id="MDQ0228051.1"/>
    </source>
</evidence>
<keyword evidence="1" id="KW-0472">Membrane</keyword>
<dbReference type="Pfam" id="PF04235">
    <property type="entry name" value="DUF418"/>
    <property type="match status" value="1"/>
</dbReference>
<gene>
    <name evidence="3" type="ORF">J2S02_004415</name>
</gene>
<feature type="transmembrane region" description="Helical" evidence="1">
    <location>
        <begin position="92"/>
        <end position="109"/>
    </location>
</feature>
<dbReference type="EMBL" id="JAUSTZ010000013">
    <property type="protein sequence ID" value="MDQ0228051.1"/>
    <property type="molecule type" value="Genomic_DNA"/>
</dbReference>
<feature type="transmembrane region" description="Helical" evidence="1">
    <location>
        <begin position="52"/>
        <end position="72"/>
    </location>
</feature>
<dbReference type="PANTHER" id="PTHR30590">
    <property type="entry name" value="INNER MEMBRANE PROTEIN"/>
    <property type="match status" value="1"/>
</dbReference>
<feature type="transmembrane region" description="Helical" evidence="1">
    <location>
        <begin position="338"/>
        <end position="359"/>
    </location>
</feature>
<protein>
    <recommendedName>
        <fullName evidence="2">DUF418 domain-containing protein</fullName>
    </recommendedName>
</protein>
<evidence type="ECO:0000256" key="1">
    <source>
        <dbReference type="SAM" id="Phobius"/>
    </source>
</evidence>
<feature type="transmembrane region" description="Helical" evidence="1">
    <location>
        <begin position="137"/>
        <end position="155"/>
    </location>
</feature>
<keyword evidence="1" id="KW-0812">Transmembrane</keyword>
<keyword evidence="1" id="KW-1133">Transmembrane helix</keyword>
<feature type="transmembrane region" description="Helical" evidence="1">
    <location>
        <begin position="115"/>
        <end position="130"/>
    </location>
</feature>
<dbReference type="RefSeq" id="WP_174880424.1">
    <property type="nucleotide sequence ID" value="NZ_CADEPK010000183.1"/>
</dbReference>
<feature type="transmembrane region" description="Helical" evidence="1">
    <location>
        <begin position="201"/>
        <end position="220"/>
    </location>
</feature>
<feature type="domain" description="DUF418" evidence="2">
    <location>
        <begin position="225"/>
        <end position="377"/>
    </location>
</feature>
<feature type="transmembrane region" description="Helical" evidence="1">
    <location>
        <begin position="313"/>
        <end position="332"/>
    </location>
</feature>
<dbReference type="Proteomes" id="UP001232245">
    <property type="component" value="Unassembled WGS sequence"/>
</dbReference>
<accession>A0ABT9Z895</accession>
<keyword evidence="4" id="KW-1185">Reference proteome</keyword>
<proteinExistence type="predicted"/>
<sequence>MNTNRIHTIDGLRGLSLLGILMANMLIFQYGIWGKDEIHLYSLNQMDNIAYYLLKIFVEGSFMPIFTFLFGYSMIMMANSIKKKGGKVKRTFFRRFFFLAFIGFLHSEFLWEGDILTFYGIMGILLLIFVNRKPKTLLIWGLSLLVLSSLFGYGLSTYETDEEKKTTEEYVLKTIDIYGEGSYFEIKEHRNNEMPIDIPDFLFIFGVFLVPLFSLALFLIGMYCAKTGWFVTPKEDKKKYLTISAILLPIGLICKSMLYVIPENPWSGAINMLGGNLLSLGYICAFALMYISGKQSMVVKMFESVGKLSFSNYILQTIICTTIFYGYGFGFFGKLGVLIGIFLSLIIYMLQMVGSYVYLKKFKMGPLEKLLRIFTYFSWKGTQKVKNKDVTVNA</sequence>
<dbReference type="InterPro" id="IPR052529">
    <property type="entry name" value="Bact_Transport_Assoc"/>
</dbReference>
<name>A0ABT9Z895_9BACI</name>
<comment type="caution">
    <text evidence="3">The sequence shown here is derived from an EMBL/GenBank/DDBJ whole genome shotgun (WGS) entry which is preliminary data.</text>
</comment>
<feature type="transmembrane region" description="Helical" evidence="1">
    <location>
        <begin position="240"/>
        <end position="261"/>
    </location>
</feature>